<keyword evidence="7" id="KW-1185">Reference proteome</keyword>
<dbReference type="SUPFAM" id="SSF46689">
    <property type="entry name" value="Homeodomain-like"/>
    <property type="match status" value="1"/>
</dbReference>
<evidence type="ECO:0000313" key="6">
    <source>
        <dbReference type="EMBL" id="AIQ68906.1"/>
    </source>
</evidence>
<feature type="domain" description="HTH tetR-type" evidence="5">
    <location>
        <begin position="9"/>
        <end position="69"/>
    </location>
</feature>
<dbReference type="Pfam" id="PF17937">
    <property type="entry name" value="TetR_C_28"/>
    <property type="match status" value="1"/>
</dbReference>
<keyword evidence="3" id="KW-0804">Transcription</keyword>
<dbReference type="InterPro" id="IPR001647">
    <property type="entry name" value="HTH_TetR"/>
</dbReference>
<feature type="DNA-binding region" description="H-T-H motif" evidence="4">
    <location>
        <begin position="32"/>
        <end position="51"/>
    </location>
</feature>
<dbReference type="Proteomes" id="UP000029500">
    <property type="component" value="Chromosome"/>
</dbReference>
<proteinExistence type="predicted"/>
<name>A0A089M565_9BACL</name>
<evidence type="ECO:0000259" key="5">
    <source>
        <dbReference type="PROSITE" id="PS50977"/>
    </source>
</evidence>
<evidence type="ECO:0000256" key="4">
    <source>
        <dbReference type="PROSITE-ProRule" id="PRU00335"/>
    </source>
</evidence>
<dbReference type="PRINTS" id="PR00455">
    <property type="entry name" value="HTHTETR"/>
</dbReference>
<dbReference type="InterPro" id="IPR041479">
    <property type="entry name" value="TetR_CgmR_C"/>
</dbReference>
<keyword evidence="1" id="KW-0805">Transcription regulation</keyword>
<organism evidence="6 7">
    <name type="scientific">Paenibacillus graminis</name>
    <dbReference type="NCBI Taxonomy" id="189425"/>
    <lineage>
        <taxon>Bacteria</taxon>
        <taxon>Bacillati</taxon>
        <taxon>Bacillota</taxon>
        <taxon>Bacilli</taxon>
        <taxon>Bacillales</taxon>
        <taxon>Paenibacillaceae</taxon>
        <taxon>Paenibacillus</taxon>
    </lineage>
</organism>
<dbReference type="InterPro" id="IPR050109">
    <property type="entry name" value="HTH-type_TetR-like_transc_reg"/>
</dbReference>
<accession>A0A089M565</accession>
<dbReference type="SUPFAM" id="SSF48498">
    <property type="entry name" value="Tetracyclin repressor-like, C-terminal domain"/>
    <property type="match status" value="1"/>
</dbReference>
<keyword evidence="2 4" id="KW-0238">DNA-binding</keyword>
<dbReference type="KEGG" id="pgm:PGRAT_15720"/>
<dbReference type="RefSeq" id="WP_025705742.1">
    <property type="nucleotide sequence ID" value="NZ_CP009287.1"/>
</dbReference>
<protein>
    <submittedName>
        <fullName evidence="6">Transcriptional regulator</fullName>
    </submittedName>
</protein>
<dbReference type="InterPro" id="IPR009057">
    <property type="entry name" value="Homeodomain-like_sf"/>
</dbReference>
<dbReference type="GO" id="GO:0000976">
    <property type="term" value="F:transcription cis-regulatory region binding"/>
    <property type="evidence" value="ECO:0007669"/>
    <property type="project" value="TreeGrafter"/>
</dbReference>
<reference evidence="6 7" key="1">
    <citation type="submission" date="2014-08" db="EMBL/GenBank/DDBJ databases">
        <title>Comparative genomics of the Paenibacillus odorifer group.</title>
        <authorList>
            <person name="den Bakker H.C."/>
            <person name="Tsai Y.-C."/>
            <person name="Martin N."/>
            <person name="Korlach J."/>
            <person name="Wiedmann M."/>
        </authorList>
    </citation>
    <scope>NUCLEOTIDE SEQUENCE [LARGE SCALE GENOMIC DNA]</scope>
    <source>
        <strain evidence="6 7">DSM 15220</strain>
    </source>
</reference>
<dbReference type="PANTHER" id="PTHR30055">
    <property type="entry name" value="HTH-TYPE TRANSCRIPTIONAL REGULATOR RUTR"/>
    <property type="match status" value="1"/>
</dbReference>
<dbReference type="PROSITE" id="PS50977">
    <property type="entry name" value="HTH_TETR_2"/>
    <property type="match status" value="1"/>
</dbReference>
<dbReference type="HOGENOM" id="CLU_091687_2_1_9"/>
<dbReference type="PANTHER" id="PTHR30055:SF234">
    <property type="entry name" value="HTH-TYPE TRANSCRIPTIONAL REGULATOR BETI"/>
    <property type="match status" value="1"/>
</dbReference>
<gene>
    <name evidence="6" type="ORF">PGRAT_15720</name>
</gene>
<evidence type="ECO:0000256" key="1">
    <source>
        <dbReference type="ARBA" id="ARBA00023015"/>
    </source>
</evidence>
<evidence type="ECO:0000256" key="3">
    <source>
        <dbReference type="ARBA" id="ARBA00023163"/>
    </source>
</evidence>
<evidence type="ECO:0000313" key="7">
    <source>
        <dbReference type="Proteomes" id="UP000029500"/>
    </source>
</evidence>
<dbReference type="Pfam" id="PF00440">
    <property type="entry name" value="TetR_N"/>
    <property type="match status" value="1"/>
</dbReference>
<sequence>MSKDDKEKIPKRMLIILAAIEVMRELGGEQLTLELVAKRAGVSKGGLLYHFPAKEALVNGVVEALTNSFESGLEKRIGADQIRSGRWSRAYIESTFDDAGVGNDIGAVLASALFLNPESLNGIRSAYTEWQRNIENDGIDPVQSTIARLAADGLWFAEMFSLAPPDKELKQRVREALLQLTKEGN</sequence>
<dbReference type="eggNOG" id="COG1309">
    <property type="taxonomic scope" value="Bacteria"/>
</dbReference>
<evidence type="ECO:0000256" key="2">
    <source>
        <dbReference type="ARBA" id="ARBA00023125"/>
    </source>
</evidence>
<dbReference type="Gene3D" id="1.10.357.10">
    <property type="entry name" value="Tetracycline Repressor, domain 2"/>
    <property type="match status" value="1"/>
</dbReference>
<dbReference type="AlphaFoldDB" id="A0A089M565"/>
<dbReference type="EMBL" id="CP009287">
    <property type="protein sequence ID" value="AIQ68906.1"/>
    <property type="molecule type" value="Genomic_DNA"/>
</dbReference>
<dbReference type="InterPro" id="IPR036271">
    <property type="entry name" value="Tet_transcr_reg_TetR-rel_C_sf"/>
</dbReference>
<dbReference type="STRING" id="189425.PGRAT_15720"/>
<dbReference type="GO" id="GO:0003700">
    <property type="term" value="F:DNA-binding transcription factor activity"/>
    <property type="evidence" value="ECO:0007669"/>
    <property type="project" value="TreeGrafter"/>
</dbReference>
<dbReference type="OrthoDB" id="9806334at2"/>